<dbReference type="AlphaFoldDB" id="A0A0A9GYB8"/>
<evidence type="ECO:0000256" key="1">
    <source>
        <dbReference type="SAM" id="MobiDB-lite"/>
    </source>
</evidence>
<feature type="compositionally biased region" description="Basic residues" evidence="1">
    <location>
        <begin position="50"/>
        <end position="72"/>
    </location>
</feature>
<reference evidence="2" key="2">
    <citation type="journal article" date="2015" name="Data Brief">
        <title>Shoot transcriptome of the giant reed, Arundo donax.</title>
        <authorList>
            <person name="Barrero R.A."/>
            <person name="Guerrero F.D."/>
            <person name="Moolhuijzen P."/>
            <person name="Goolsby J.A."/>
            <person name="Tidwell J."/>
            <person name="Bellgard S.E."/>
            <person name="Bellgard M.I."/>
        </authorList>
    </citation>
    <scope>NUCLEOTIDE SEQUENCE</scope>
    <source>
        <tissue evidence="2">Shoot tissue taken approximately 20 cm above the soil surface</tissue>
    </source>
</reference>
<evidence type="ECO:0000313" key="2">
    <source>
        <dbReference type="EMBL" id="JAE27571.1"/>
    </source>
</evidence>
<protein>
    <submittedName>
        <fullName evidence="2">Uncharacterized protein</fullName>
    </submittedName>
</protein>
<proteinExistence type="predicted"/>
<organism evidence="2">
    <name type="scientific">Arundo donax</name>
    <name type="common">Giant reed</name>
    <name type="synonym">Donax arundinaceus</name>
    <dbReference type="NCBI Taxonomy" id="35708"/>
    <lineage>
        <taxon>Eukaryota</taxon>
        <taxon>Viridiplantae</taxon>
        <taxon>Streptophyta</taxon>
        <taxon>Embryophyta</taxon>
        <taxon>Tracheophyta</taxon>
        <taxon>Spermatophyta</taxon>
        <taxon>Magnoliopsida</taxon>
        <taxon>Liliopsida</taxon>
        <taxon>Poales</taxon>
        <taxon>Poaceae</taxon>
        <taxon>PACMAD clade</taxon>
        <taxon>Arundinoideae</taxon>
        <taxon>Arundineae</taxon>
        <taxon>Arundo</taxon>
    </lineage>
</organism>
<dbReference type="EMBL" id="GBRH01170325">
    <property type="protein sequence ID" value="JAE27571.1"/>
    <property type="molecule type" value="Transcribed_RNA"/>
</dbReference>
<reference evidence="2" key="1">
    <citation type="submission" date="2014-09" db="EMBL/GenBank/DDBJ databases">
        <authorList>
            <person name="Magalhaes I.L.F."/>
            <person name="Oliveira U."/>
            <person name="Santos F.R."/>
            <person name="Vidigal T.H.D.A."/>
            <person name="Brescovit A.D."/>
            <person name="Santos A.J."/>
        </authorList>
    </citation>
    <scope>NUCLEOTIDE SEQUENCE</scope>
    <source>
        <tissue evidence="2">Shoot tissue taken approximately 20 cm above the soil surface</tissue>
    </source>
</reference>
<feature type="region of interest" description="Disordered" evidence="1">
    <location>
        <begin position="47"/>
        <end position="72"/>
    </location>
</feature>
<name>A0A0A9GYB8_ARUDO</name>
<sequence length="128" mass="14313">MKAHDVRVRLRLPGGRRRRLAGGDPGGPHQAPRLPPLLREWVLPETHVRAPGKKRQHPHARVPHPPRVLRHRRERVHLPLGGVEHHDGDFGAGVRVLVLLLREAERSKIGLGARGSVNSRELGERGGR</sequence>
<feature type="region of interest" description="Disordered" evidence="1">
    <location>
        <begin position="14"/>
        <end position="35"/>
    </location>
</feature>
<accession>A0A0A9GYB8</accession>